<dbReference type="PANTHER" id="PTHR38785:SF1">
    <property type="entry name" value="HOMOLOG OF VIRK"/>
    <property type="match status" value="1"/>
</dbReference>
<reference evidence="1 2" key="1">
    <citation type="submission" date="2018-05" db="EMBL/GenBank/DDBJ databases">
        <title>Genomic Encyclopedia of Type Strains, Phase IV (KMG-IV): sequencing the most valuable type-strain genomes for metagenomic binning, comparative biology and taxonomic classification.</title>
        <authorList>
            <person name="Goeker M."/>
        </authorList>
    </citation>
    <scope>NUCLEOTIDE SEQUENCE [LARGE SCALE GENOMIC DNA]</scope>
    <source>
        <strain evidence="1 2">DSM 2626</strain>
    </source>
</reference>
<dbReference type="EMBL" id="QGGH01000001">
    <property type="protein sequence ID" value="PWJ94743.1"/>
    <property type="molecule type" value="Genomic_DNA"/>
</dbReference>
<dbReference type="RefSeq" id="WP_164757760.1">
    <property type="nucleotide sequence ID" value="NZ_QGGH01000001.1"/>
</dbReference>
<sequence length="352" mass="39055">MTIETSKRAWLHETVGVVSQILGLCRRLGAGQARVFLTRFALKPVSFFKWFRFLSSFRRRHRLGCPNDDLLRKKPYKFFALGLSGHRGFDLLADHFNLAAAGLSRELLEAAWRGRAMDIGMVNGRRDAYGLSMLLSVHSGSSHEGAFSIKLTRQSDRLDLVTLSFILYRMGNSRYTVAIGGIQGSRESRRAVIDATRDLCGLRPKDAALLVIEGIAIGGGAGHFLGVSDARHTINFRTPQKRLGKHADMDEYWLDRGGCEGGEFGFAMPVRNHDISPPLGRRESCKFEFLTIGRTLFEPRPACAETQTGPPRCDGVLSIASGVAKTTFSMPEFLAKTLGRLSFLLEHYISSD</sequence>
<dbReference type="PANTHER" id="PTHR38785">
    <property type="entry name" value="HOMOLOG OF VIRK"/>
    <property type="match status" value="1"/>
</dbReference>
<proteinExistence type="predicted"/>
<evidence type="ECO:0000313" key="1">
    <source>
        <dbReference type="EMBL" id="PWJ94743.1"/>
    </source>
</evidence>
<comment type="caution">
    <text evidence="1">The sequence shown here is derived from an EMBL/GenBank/DDBJ whole genome shotgun (WGS) entry which is preliminary data.</text>
</comment>
<dbReference type="GO" id="GO:0006974">
    <property type="term" value="P:DNA damage response"/>
    <property type="evidence" value="ECO:0007669"/>
    <property type="project" value="TreeGrafter"/>
</dbReference>
<gene>
    <name evidence="1" type="ORF">C8D77_1011429</name>
</gene>
<dbReference type="GeneID" id="61050755"/>
<evidence type="ECO:0000313" key="2">
    <source>
        <dbReference type="Proteomes" id="UP000245631"/>
    </source>
</evidence>
<dbReference type="AlphaFoldDB" id="A0A8E2WI04"/>
<protein>
    <submittedName>
        <fullName evidence="1">Uncharacterized protein VirK/YbjX</fullName>
    </submittedName>
</protein>
<dbReference type="Pfam" id="PF04393">
    <property type="entry name" value="DUF535"/>
    <property type="match status" value="1"/>
</dbReference>
<dbReference type="Proteomes" id="UP000245631">
    <property type="component" value="Unassembled WGS sequence"/>
</dbReference>
<accession>A0A8E2WI04</accession>
<organism evidence="1 2">
    <name type="scientific">Rhizobium loti</name>
    <name type="common">Mesorhizobium loti</name>
    <dbReference type="NCBI Taxonomy" id="381"/>
    <lineage>
        <taxon>Bacteria</taxon>
        <taxon>Pseudomonadati</taxon>
        <taxon>Pseudomonadota</taxon>
        <taxon>Alphaproteobacteria</taxon>
        <taxon>Hyphomicrobiales</taxon>
        <taxon>Phyllobacteriaceae</taxon>
        <taxon>Mesorhizobium</taxon>
    </lineage>
</organism>
<dbReference type="InterPro" id="IPR007488">
    <property type="entry name" value="DUF535"/>
</dbReference>
<name>A0A8E2WI04_RHILI</name>